<gene>
    <name evidence="2" type="ORF">FB45DRAFT_1050035</name>
</gene>
<dbReference type="InterPro" id="IPR032675">
    <property type="entry name" value="LRR_dom_sf"/>
</dbReference>
<proteinExistence type="predicted"/>
<feature type="coiled-coil region" evidence="1">
    <location>
        <begin position="10"/>
        <end position="37"/>
    </location>
</feature>
<name>A0AAD7CI99_9AGAR</name>
<organism evidence="2 3">
    <name type="scientific">Roridomyces roridus</name>
    <dbReference type="NCBI Taxonomy" id="1738132"/>
    <lineage>
        <taxon>Eukaryota</taxon>
        <taxon>Fungi</taxon>
        <taxon>Dikarya</taxon>
        <taxon>Basidiomycota</taxon>
        <taxon>Agaricomycotina</taxon>
        <taxon>Agaricomycetes</taxon>
        <taxon>Agaricomycetidae</taxon>
        <taxon>Agaricales</taxon>
        <taxon>Marasmiineae</taxon>
        <taxon>Mycenaceae</taxon>
        <taxon>Roridomyces</taxon>
    </lineage>
</organism>
<evidence type="ECO:0008006" key="4">
    <source>
        <dbReference type="Google" id="ProtNLM"/>
    </source>
</evidence>
<dbReference type="EMBL" id="JARKIF010000001">
    <property type="protein sequence ID" value="KAJ7649891.1"/>
    <property type="molecule type" value="Genomic_DNA"/>
</dbReference>
<accession>A0AAD7CI99</accession>
<evidence type="ECO:0000256" key="1">
    <source>
        <dbReference type="SAM" id="Coils"/>
    </source>
</evidence>
<comment type="caution">
    <text evidence="2">The sequence shown here is derived from an EMBL/GenBank/DDBJ whole genome shotgun (WGS) entry which is preliminary data.</text>
</comment>
<dbReference type="Gene3D" id="3.80.10.10">
    <property type="entry name" value="Ribonuclease Inhibitor"/>
    <property type="match status" value="1"/>
</dbReference>
<evidence type="ECO:0000313" key="2">
    <source>
        <dbReference type="EMBL" id="KAJ7649891.1"/>
    </source>
</evidence>
<keyword evidence="1" id="KW-0175">Coiled coil</keyword>
<dbReference type="SUPFAM" id="SSF52047">
    <property type="entry name" value="RNI-like"/>
    <property type="match status" value="1"/>
</dbReference>
<dbReference type="AlphaFoldDB" id="A0AAD7CI99"/>
<evidence type="ECO:0000313" key="3">
    <source>
        <dbReference type="Proteomes" id="UP001221142"/>
    </source>
</evidence>
<protein>
    <recommendedName>
        <fullName evidence="4">F-box domain-containing protein</fullName>
    </recommendedName>
</protein>
<sequence length="421" mass="48074">MSELEIQTLIAKVSADIERQTEVLRGLERDKKLLYRRLNAVRDPVAKLPLEISAEIFLHCVDGYPVTPESAPWLLLHVCHAWTEIAAATPALWTELDLHLRRLEVFPELLQNWLQWTRNCPLKISLKGYVGPRVASAIWLHSQKLTSLHVHFTGVTVDEYYDDGYYKAVGDLDTLPQEPLFCLRELTFVGRTDIEFSWCSIFQVLRICPNLVNLDFQSMPLIRRLDIPNDLEPVLLPSLRRFGSDGRLAKYLQYITAPRLETLTFRSVQDPCDENILSFLRRSSPPVRVLELESSYISDPDFARFPEFFALLPTVDHLKLRNWAIDRAAQLIRILPLRVPNLRTLELFYDDFSHPASDPKWNMLVTSLGGCRGSRIQSIRLTVARGLVGAKENTRAAFRELGAGGMDVRVVDDEGQDLLSA</sequence>
<dbReference type="Proteomes" id="UP001221142">
    <property type="component" value="Unassembled WGS sequence"/>
</dbReference>
<keyword evidence="3" id="KW-1185">Reference proteome</keyword>
<reference evidence="2" key="1">
    <citation type="submission" date="2023-03" db="EMBL/GenBank/DDBJ databases">
        <title>Massive genome expansion in bonnet fungi (Mycena s.s.) driven by repeated elements and novel gene families across ecological guilds.</title>
        <authorList>
            <consortium name="Lawrence Berkeley National Laboratory"/>
            <person name="Harder C.B."/>
            <person name="Miyauchi S."/>
            <person name="Viragh M."/>
            <person name="Kuo A."/>
            <person name="Thoen E."/>
            <person name="Andreopoulos B."/>
            <person name="Lu D."/>
            <person name="Skrede I."/>
            <person name="Drula E."/>
            <person name="Henrissat B."/>
            <person name="Morin E."/>
            <person name="Kohler A."/>
            <person name="Barry K."/>
            <person name="LaButti K."/>
            <person name="Morin E."/>
            <person name="Salamov A."/>
            <person name="Lipzen A."/>
            <person name="Mereny Z."/>
            <person name="Hegedus B."/>
            <person name="Baldrian P."/>
            <person name="Stursova M."/>
            <person name="Weitz H."/>
            <person name="Taylor A."/>
            <person name="Grigoriev I.V."/>
            <person name="Nagy L.G."/>
            <person name="Martin F."/>
            <person name="Kauserud H."/>
        </authorList>
    </citation>
    <scope>NUCLEOTIDE SEQUENCE</scope>
    <source>
        <strain evidence="2">9284</strain>
    </source>
</reference>